<evidence type="ECO:0000256" key="2">
    <source>
        <dbReference type="ARBA" id="ARBA00019825"/>
    </source>
</evidence>
<dbReference type="InterPro" id="IPR010760">
    <property type="entry name" value="DNA-repair_Swi5"/>
</dbReference>
<dbReference type="PANTHER" id="PTHR28529">
    <property type="entry name" value="DNA REPAIR PROTEIN SWI5 HOMOLOG"/>
    <property type="match status" value="1"/>
</dbReference>
<evidence type="ECO:0000256" key="6">
    <source>
        <dbReference type="ARBA" id="ARBA00030081"/>
    </source>
</evidence>
<evidence type="ECO:0000256" key="5">
    <source>
        <dbReference type="ARBA" id="ARBA00025380"/>
    </source>
</evidence>
<dbReference type="Pfam" id="PF07061">
    <property type="entry name" value="Swi5"/>
    <property type="match status" value="1"/>
</dbReference>
<dbReference type="eggNOG" id="ENOG502T7DN">
    <property type="taxonomic scope" value="Eukaryota"/>
</dbReference>
<comment type="function">
    <text evidence="5">Component of the swi5-sfr1 complex, a complex required for double-strand break repair via homologous recombination.</text>
</comment>
<evidence type="ECO:0000256" key="3">
    <source>
        <dbReference type="ARBA" id="ARBA00022763"/>
    </source>
</evidence>
<dbReference type="HOGENOM" id="CLU_106110_1_1_1"/>
<keyword evidence="8" id="KW-1185">Reference proteome</keyword>
<evidence type="ECO:0000313" key="8">
    <source>
        <dbReference type="Proteomes" id="UP000015103"/>
    </source>
</evidence>
<comment type="similarity">
    <text evidence="1">Belongs to the SWI5/SAE3 family.</text>
</comment>
<dbReference type="InParanoid" id="T1I1P1"/>
<dbReference type="GO" id="GO:0000724">
    <property type="term" value="P:double-strand break repair via homologous recombination"/>
    <property type="evidence" value="ECO:0007669"/>
    <property type="project" value="TreeGrafter"/>
</dbReference>
<evidence type="ECO:0000256" key="1">
    <source>
        <dbReference type="ARBA" id="ARBA00008060"/>
    </source>
</evidence>
<protein>
    <recommendedName>
        <fullName evidence="2">DNA repair protein SWI5 homolog</fullName>
    </recommendedName>
    <alternativeName>
        <fullName evidence="6">Protein SAE3 homolog</fullName>
    </alternativeName>
</protein>
<keyword evidence="4" id="KW-0234">DNA repair</keyword>
<dbReference type="AlphaFoldDB" id="T1I1P1"/>
<evidence type="ECO:0000256" key="4">
    <source>
        <dbReference type="ARBA" id="ARBA00023204"/>
    </source>
</evidence>
<dbReference type="GO" id="GO:0032798">
    <property type="term" value="C:Swi5-Sfr1 complex"/>
    <property type="evidence" value="ECO:0007669"/>
    <property type="project" value="TreeGrafter"/>
</dbReference>
<reference evidence="7" key="1">
    <citation type="submission" date="2015-05" db="UniProtKB">
        <authorList>
            <consortium name="EnsemblMetazoa"/>
        </authorList>
    </citation>
    <scope>IDENTIFICATION</scope>
</reference>
<dbReference type="EMBL" id="ACPB03008045">
    <property type="status" value="NOT_ANNOTATED_CDS"/>
    <property type="molecule type" value="Genomic_DNA"/>
</dbReference>
<evidence type="ECO:0000313" key="7">
    <source>
        <dbReference type="EnsemblMetazoa" id="RPRC010211-PA"/>
    </source>
</evidence>
<proteinExistence type="inferred from homology"/>
<dbReference type="Gene3D" id="1.20.5.170">
    <property type="match status" value="1"/>
</dbReference>
<organism evidence="7 8">
    <name type="scientific">Rhodnius prolixus</name>
    <name type="common">Triatomid bug</name>
    <dbReference type="NCBI Taxonomy" id="13249"/>
    <lineage>
        <taxon>Eukaryota</taxon>
        <taxon>Metazoa</taxon>
        <taxon>Ecdysozoa</taxon>
        <taxon>Arthropoda</taxon>
        <taxon>Hexapoda</taxon>
        <taxon>Insecta</taxon>
        <taxon>Pterygota</taxon>
        <taxon>Neoptera</taxon>
        <taxon>Paraneoptera</taxon>
        <taxon>Hemiptera</taxon>
        <taxon>Heteroptera</taxon>
        <taxon>Panheteroptera</taxon>
        <taxon>Cimicomorpha</taxon>
        <taxon>Reduviidae</taxon>
        <taxon>Triatominae</taxon>
        <taxon>Rhodnius</taxon>
    </lineage>
</organism>
<dbReference type="Proteomes" id="UP000015103">
    <property type="component" value="Unassembled WGS sequence"/>
</dbReference>
<accession>T1I1P1</accession>
<dbReference type="PANTHER" id="PTHR28529:SF2">
    <property type="entry name" value="DNA REPAIR PROTEIN SWI5 HOMOLOG"/>
    <property type="match status" value="1"/>
</dbReference>
<keyword evidence="3" id="KW-0227">DNA damage</keyword>
<dbReference type="VEuPathDB" id="VectorBase:RPRC010211"/>
<dbReference type="EnsemblMetazoa" id="RPRC010211-RA">
    <property type="protein sequence ID" value="RPRC010211-PA"/>
    <property type="gene ID" value="RPRC010211"/>
</dbReference>
<name>T1I1P1_RHOPR</name>
<sequence length="87" mass="9919">MDDSELRNSLYECSDYSQAIDILKKVETDLDSQLVELESLTDGEKLLDELHKYNDIKDMTQLVIGSLSIIRGVTAAELHREFDLELS</sequence>
<dbReference type="GO" id="GO:0034974">
    <property type="term" value="C:Swi5-Swi2 complex"/>
    <property type="evidence" value="ECO:0007669"/>
    <property type="project" value="TreeGrafter"/>
</dbReference>